<dbReference type="PANTHER" id="PTHR43248">
    <property type="entry name" value="2-SUCCINYL-6-HYDROXY-2,4-CYCLOHEXADIENE-1-CARBOXYLATE SYNTHASE"/>
    <property type="match status" value="1"/>
</dbReference>
<dbReference type="PANTHER" id="PTHR43248:SF29">
    <property type="entry name" value="TRIPEPTIDYL AMINOPEPTIDASE"/>
    <property type="match status" value="1"/>
</dbReference>
<keyword evidence="7" id="KW-0645">Protease</keyword>
<dbReference type="Proteomes" id="UP000829494">
    <property type="component" value="Chromosome"/>
</dbReference>
<dbReference type="Pfam" id="PF08386">
    <property type="entry name" value="Abhydrolase_4"/>
    <property type="match status" value="1"/>
</dbReference>
<evidence type="ECO:0000259" key="6">
    <source>
        <dbReference type="Pfam" id="PF08386"/>
    </source>
</evidence>
<dbReference type="EMBL" id="CP094298">
    <property type="protein sequence ID" value="UNZ02221.1"/>
    <property type="molecule type" value="Genomic_DNA"/>
</dbReference>
<evidence type="ECO:0000313" key="8">
    <source>
        <dbReference type="Proteomes" id="UP000829494"/>
    </source>
</evidence>
<reference evidence="7 8" key="1">
    <citation type="submission" date="2022-03" db="EMBL/GenBank/DDBJ databases">
        <title>Complete genome of Streptomyces rimosus ssp. rimosus R7 (=ATCC 10970).</title>
        <authorList>
            <person name="Beganovic S."/>
            <person name="Ruckert C."/>
            <person name="Busche T."/>
            <person name="Kalinowski J."/>
            <person name="Wittmann C."/>
        </authorList>
    </citation>
    <scope>NUCLEOTIDE SEQUENCE [LARGE SCALE GENOMIC DNA]</scope>
    <source>
        <strain evidence="7 8">R7</strain>
    </source>
</reference>
<evidence type="ECO:0000313" key="7">
    <source>
        <dbReference type="EMBL" id="UNZ02221.1"/>
    </source>
</evidence>
<feature type="transmembrane region" description="Helical" evidence="5">
    <location>
        <begin position="34"/>
        <end position="55"/>
    </location>
</feature>
<keyword evidence="5" id="KW-0472">Membrane</keyword>
<dbReference type="InterPro" id="IPR013595">
    <property type="entry name" value="Pept_S33_TAP-like_C"/>
</dbReference>
<protein>
    <submittedName>
        <fullName evidence="7">Tripeptidyl aminopeptidase</fullName>
        <ecNumber evidence="7">3.4.14.-</ecNumber>
    </submittedName>
</protein>
<dbReference type="SUPFAM" id="SSF53474">
    <property type="entry name" value="alpha/beta-Hydrolases"/>
    <property type="match status" value="1"/>
</dbReference>
<dbReference type="InterPro" id="IPR051601">
    <property type="entry name" value="Serine_prot/Carboxylest_S33"/>
</dbReference>
<dbReference type="EC" id="3.4.14.-" evidence="7"/>
<dbReference type="Gene3D" id="3.40.50.1820">
    <property type="entry name" value="alpha/beta hydrolase"/>
    <property type="match status" value="1"/>
</dbReference>
<evidence type="ECO:0000256" key="1">
    <source>
        <dbReference type="ARBA" id="ARBA00010088"/>
    </source>
</evidence>
<keyword evidence="7" id="KW-0031">Aminopeptidase</keyword>
<keyword evidence="2" id="KW-0732">Signal</keyword>
<evidence type="ECO:0000256" key="3">
    <source>
        <dbReference type="ARBA" id="ARBA00022801"/>
    </source>
</evidence>
<accession>A0ABY3YX68</accession>
<evidence type="ECO:0000256" key="4">
    <source>
        <dbReference type="SAM" id="MobiDB-lite"/>
    </source>
</evidence>
<feature type="domain" description="Peptidase S33 tripeptidyl aminopeptidase-like C-terminal" evidence="6">
    <location>
        <begin position="477"/>
        <end position="560"/>
    </location>
</feature>
<comment type="similarity">
    <text evidence="1">Belongs to the peptidase S33 family.</text>
</comment>
<name>A0ABY3YX68_STRRM</name>
<keyword evidence="8" id="KW-1185">Reference proteome</keyword>
<organism evidence="7 8">
    <name type="scientific">Streptomyces rimosus subsp. rimosus</name>
    <dbReference type="NCBI Taxonomy" id="132474"/>
    <lineage>
        <taxon>Bacteria</taxon>
        <taxon>Bacillati</taxon>
        <taxon>Actinomycetota</taxon>
        <taxon>Actinomycetes</taxon>
        <taxon>Kitasatosporales</taxon>
        <taxon>Streptomycetaceae</taxon>
        <taxon>Streptomyces</taxon>
    </lineage>
</organism>
<feature type="region of interest" description="Disordered" evidence="4">
    <location>
        <begin position="554"/>
        <end position="579"/>
    </location>
</feature>
<proteinExistence type="inferred from homology"/>
<feature type="region of interest" description="Disordered" evidence="4">
    <location>
        <begin position="114"/>
        <end position="133"/>
    </location>
</feature>
<dbReference type="GO" id="GO:0004177">
    <property type="term" value="F:aminopeptidase activity"/>
    <property type="evidence" value="ECO:0007669"/>
    <property type="project" value="UniProtKB-KW"/>
</dbReference>
<keyword evidence="5" id="KW-1133">Transmembrane helix</keyword>
<gene>
    <name evidence="7" type="primary">tap1</name>
    <name evidence="7" type="ORF">SRIMR7_08695</name>
</gene>
<keyword evidence="5" id="KW-0812">Transmembrane</keyword>
<dbReference type="InterPro" id="IPR029058">
    <property type="entry name" value="AB_hydrolase_fold"/>
</dbReference>
<keyword evidence="3 7" id="KW-0378">Hydrolase</keyword>
<evidence type="ECO:0000256" key="2">
    <source>
        <dbReference type="ARBA" id="ARBA00022729"/>
    </source>
</evidence>
<evidence type="ECO:0000256" key="5">
    <source>
        <dbReference type="SAM" id="Phobius"/>
    </source>
</evidence>
<sequence>MLYKPNPRPNYPFCMRTGRLHGASIRRDGFVKAVALYGTLGSLVLSALVAVPAGGTTRPAEAPVRTPAPAPHRITFGHCAPEEHLPAGVECGRLAVPLDYAHPKGKKISLTVSRARATGSPRERQGSLVFNPGGPGASSMNFPLYGQLDRWRKTARAYDLVGYAPRGVGRSAPLSCQDPAEFTKIPSRSPKLPPEAFKRKKFAEAKAYAQGCARNAGPALRHFTSANNARDLDMLRAGLGEKKLTFMGASYGTYFGAVYATLFPGHVRRMVFDSVVNPDPRHVWYRNNLAQNIGFERRWQDWARWVAKHHKVYHLGTTPRAVLRTYDTVRARLDRKPLGGKVGSAQLQAAFLKTGYNDAYWPVRAAALAAYVKGDPKPLLKQATPLPDGAKSDENGNAVYTAVECNDGLWPRDLRVWDRDNTASARVAPFETWDNAWMNMPCAFWPRFSPRGAAAVQDPMGYAADVGEAAMPPAGAPHRPVDVRTAPGALPPVLLLSAERDAATPHAGAIELRRRLPGSALVTERGAGTHGVSFGTNTCANQYVERYLLTGRTPARDTYCGPRAEPKPVLPTAGKRGSK</sequence>